<feature type="region of interest" description="Disordered" evidence="2">
    <location>
        <begin position="337"/>
        <end position="366"/>
    </location>
</feature>
<feature type="compositionally biased region" description="Basic and acidic residues" evidence="2">
    <location>
        <begin position="1304"/>
        <end position="1319"/>
    </location>
</feature>
<feature type="compositionally biased region" description="Pro residues" evidence="2">
    <location>
        <begin position="339"/>
        <end position="348"/>
    </location>
</feature>
<dbReference type="InterPro" id="IPR009738">
    <property type="entry name" value="BAT2_N"/>
</dbReference>
<sequence length="1575" mass="170340">MTSSMLSGDRRWASSSSRRGGMTVLGKVAVPKPINLPSQRLENHGLDPNVEIVPKGTLSWGSKSSSASNAWGSSSLSPNTDGGSSSPSRLSARPSSGGSGTRPSTAGSDRALEPTAYAWGSNSRPSSASGSLTTSQASLTSLRPRSAETRPGSSQLSRFAESLTENPAAWSAARTADKLGAKNEEFSLSSGDFPTLGSEKDKSLKNSELHDHSSNGRPGSSSGPGKEKDETVDDVSVDANVKGGAENSWGGDYQMHSDDGMKPGVEKWQGNPQPYPSAGIGPQHYDAWHVPPVNNPQGGVWFRGPPGGPPFGGPVAPGGFPMEPFSYYRPHMPPTGLVNPPPVPPPGAGPRGPHPKNGDVYGPHIPDSYVRPGMPIRPGFYPGPMAYDGYYSGPMGYCNSNDRDAPFMGMSAGPTVYNRYPAQHSHEPGNVQGRSGGYVSSGKKSSKQGESSHPPDTGVPYRVLLKQNKVWDGKNEPSNWEDSETANTYADGRDKKRLPVWENEQKSDYRINEEMNSRAGSSGEEVLQTSESRGSSFSVKAEHSDSSGNIKASNDISVRKLDGTTSGMEQVPLRPVAPKESSLIQKIEGLNAKVRDNSSAKSREEQRNKFHTASAPVNHVEKGFVAGDVLPERKCAPEVLNPPLREVSASGGEKNRESLSFSGTATSRRADHVIQGRADHCNKGRFSSQDADEWRKKPVDAVITSSSSLLKTSNVHIGDHRISIGTYDRSGSYDQARHGGESVQSMSDPTASQGQRAKIKELAKQRTKQLQEEEEEHTRKQKSKALAKLDELNGRTQVVEGPNNKEDATSSALQNKTQESQASESANLVGKFGASMMCSTNSQMSVNDTIKAGTSPILSIELPSEKLNARKEYVPNQSETLHQDVNGAEATMQVQNNIPTKQRRVAYKQKQNLPSNEKLISVAPAASKVENGPAIDVAVSPGIVTNESFCAGGLAAVAETSVNQKKKNNKNGKNKHKVDGSSSFAASLPLETPKEAHLSRSSVERDHPKASNFESNQGSVQPTFSKDLNQHSERPRNSLNEESQGRVSSQWKSQNSRRMPRNMQANRPAEKSHGNDAVVWAPVKPQNKMEVAGESVDKSKLETVNSVKGDQQVHNNMKNKRAEIERYIPKPAAKEMAQQGSVQQVDSSVNEGSTNEFVARVGSASQGPQISQHTSSPVVKVASGMESKNGDGRQTKEGKTHGSRRQRGLTESTHVHDAEDGLHFDPNNVQNLQKSTEHQQAQKSDMSSLKGQTKDDPIDLDGSDDLNNQDPAAQPSAPGVKDQAVTGRGRRGPFRGHKGTVMNHDIDHKKNDRGAEKIELQISTSEPGQPDGGVAVKENRSGGERLTAYWQPKSKASRPNYHNVGSEASQAISKDSIHANISHPGGPGKETDSHAARPHHDQSVSEKGKAGEATNIRNQEAKREKRNAPPKGRSHSPSHVNAESIEPPPASVDFRPEQRSSSGFRRHGNQNHFGRGNESRGGWKSSGQDNRHYNQTRERQGHNLQYEYHPVGSHDNSNSDNSERPKDSNHNGGRYWERSQTHSRRGGGNFYGRQEPNLHYLCLDSQPFPGLIAMK</sequence>
<feature type="compositionally biased region" description="Polar residues" evidence="2">
    <location>
        <begin position="809"/>
        <end position="825"/>
    </location>
</feature>
<feature type="region of interest" description="Disordered" evidence="2">
    <location>
        <begin position="1507"/>
        <end position="1550"/>
    </location>
</feature>
<feature type="compositionally biased region" description="Low complexity" evidence="2">
    <location>
        <begin position="215"/>
        <end position="224"/>
    </location>
</feature>
<dbReference type="PANTHER" id="PTHR34805:SF1">
    <property type="entry name" value="PROTEIN MODIFIER OF SNC1 1"/>
    <property type="match status" value="1"/>
</dbReference>
<organism evidence="4 5">
    <name type="scientific">Acacia crassicarpa</name>
    <name type="common">northern wattle</name>
    <dbReference type="NCBI Taxonomy" id="499986"/>
    <lineage>
        <taxon>Eukaryota</taxon>
        <taxon>Viridiplantae</taxon>
        <taxon>Streptophyta</taxon>
        <taxon>Embryophyta</taxon>
        <taxon>Tracheophyta</taxon>
        <taxon>Spermatophyta</taxon>
        <taxon>Magnoliopsida</taxon>
        <taxon>eudicotyledons</taxon>
        <taxon>Gunneridae</taxon>
        <taxon>Pentapetalae</taxon>
        <taxon>rosids</taxon>
        <taxon>fabids</taxon>
        <taxon>Fabales</taxon>
        <taxon>Fabaceae</taxon>
        <taxon>Caesalpinioideae</taxon>
        <taxon>mimosoid clade</taxon>
        <taxon>Acacieae</taxon>
        <taxon>Acacia</taxon>
    </lineage>
</organism>
<dbReference type="Pfam" id="PF07001">
    <property type="entry name" value="BAT2_N"/>
    <property type="match status" value="1"/>
</dbReference>
<feature type="compositionally biased region" description="Basic residues" evidence="2">
    <location>
        <begin position="1288"/>
        <end position="1298"/>
    </location>
</feature>
<feature type="compositionally biased region" description="Polar residues" evidence="2">
    <location>
        <begin position="1037"/>
        <end position="1057"/>
    </location>
</feature>
<dbReference type="PANTHER" id="PTHR34805">
    <property type="entry name" value="PROTEIN MODIFIER OF SNC1 1"/>
    <property type="match status" value="1"/>
</dbReference>
<feature type="compositionally biased region" description="Basic and acidic residues" evidence="2">
    <location>
        <begin position="1521"/>
        <end position="1540"/>
    </location>
</feature>
<feature type="compositionally biased region" description="Basic residues" evidence="2">
    <location>
        <begin position="965"/>
        <end position="976"/>
    </location>
</feature>
<protein>
    <recommendedName>
        <fullName evidence="3">BAT2 N-terminal domain-containing protein</fullName>
    </recommendedName>
</protein>
<dbReference type="GO" id="GO:0040029">
    <property type="term" value="P:epigenetic regulation of gene expression"/>
    <property type="evidence" value="ECO:0007669"/>
    <property type="project" value="TreeGrafter"/>
</dbReference>
<feature type="compositionally biased region" description="Basic and acidic residues" evidence="2">
    <location>
        <begin position="1389"/>
        <end position="1410"/>
    </location>
</feature>
<feature type="compositionally biased region" description="Polar residues" evidence="2">
    <location>
        <begin position="546"/>
        <end position="556"/>
    </location>
</feature>
<name>A0AAE1JSX6_9FABA</name>
<feature type="compositionally biased region" description="Polar residues" evidence="2">
    <location>
        <begin position="1163"/>
        <end position="1177"/>
    </location>
</feature>
<feature type="compositionally biased region" description="Low complexity" evidence="2">
    <location>
        <begin position="121"/>
        <end position="142"/>
    </location>
</feature>
<reference evidence="4" key="1">
    <citation type="submission" date="2023-10" db="EMBL/GenBank/DDBJ databases">
        <title>Chromosome-level genome of the transformable northern wattle, Acacia crassicarpa.</title>
        <authorList>
            <person name="Massaro I."/>
            <person name="Sinha N.R."/>
            <person name="Poethig S."/>
            <person name="Leichty A.R."/>
        </authorList>
    </citation>
    <scope>NUCLEOTIDE SEQUENCE</scope>
    <source>
        <strain evidence="4">Acra3RX</strain>
        <tissue evidence="4">Leaf</tissue>
    </source>
</reference>
<proteinExistence type="predicted"/>
<evidence type="ECO:0000256" key="2">
    <source>
        <dbReference type="SAM" id="MobiDB-lite"/>
    </source>
</evidence>
<keyword evidence="5" id="KW-1185">Reference proteome</keyword>
<feature type="compositionally biased region" description="Low complexity" evidence="2">
    <location>
        <begin position="437"/>
        <end position="452"/>
    </location>
</feature>
<feature type="region of interest" description="Disordered" evidence="2">
    <location>
        <begin position="645"/>
        <end position="668"/>
    </location>
</feature>
<feature type="region of interest" description="Disordered" evidence="2">
    <location>
        <begin position="185"/>
        <end position="253"/>
    </location>
</feature>
<feature type="domain" description="BAT2 N-terminal" evidence="3">
    <location>
        <begin position="16"/>
        <end position="135"/>
    </location>
</feature>
<feature type="compositionally biased region" description="Low complexity" evidence="2">
    <location>
        <begin position="58"/>
        <end position="108"/>
    </location>
</feature>
<keyword evidence="1" id="KW-0597">Phosphoprotein</keyword>
<feature type="compositionally biased region" description="Basic and acidic residues" evidence="2">
    <location>
        <begin position="491"/>
        <end position="516"/>
    </location>
</feature>
<feature type="compositionally biased region" description="Basic and acidic residues" evidence="2">
    <location>
        <begin position="593"/>
        <end position="608"/>
    </location>
</feature>
<feature type="compositionally biased region" description="Polar residues" evidence="2">
    <location>
        <begin position="658"/>
        <end position="667"/>
    </location>
</feature>
<evidence type="ECO:0000259" key="3">
    <source>
        <dbReference type="Pfam" id="PF07001"/>
    </source>
</evidence>
<comment type="caution">
    <text evidence="4">The sequence shown here is derived from an EMBL/GenBank/DDBJ whole genome shotgun (WGS) entry which is preliminary data.</text>
</comment>
<feature type="region of interest" description="Disordered" evidence="2">
    <location>
        <begin position="724"/>
        <end position="825"/>
    </location>
</feature>
<feature type="compositionally biased region" description="Basic and acidic residues" evidence="2">
    <location>
        <begin position="198"/>
        <end position="214"/>
    </location>
</feature>
<feature type="region of interest" description="Disordered" evidence="2">
    <location>
        <begin position="1162"/>
        <end position="1491"/>
    </location>
</feature>
<feature type="region of interest" description="Disordered" evidence="2">
    <location>
        <begin position="1"/>
        <end position="163"/>
    </location>
</feature>
<feature type="compositionally biased region" description="Polar residues" evidence="2">
    <location>
        <begin position="1012"/>
        <end position="1027"/>
    </location>
</feature>
<feature type="region of interest" description="Disordered" evidence="2">
    <location>
        <begin position="965"/>
        <end position="1076"/>
    </location>
</feature>
<evidence type="ECO:0000256" key="1">
    <source>
        <dbReference type="ARBA" id="ARBA00022553"/>
    </source>
</evidence>
<dbReference type="InterPro" id="IPR038808">
    <property type="entry name" value="MOS1-like"/>
</dbReference>
<feature type="compositionally biased region" description="Basic and acidic residues" evidence="2">
    <location>
        <begin position="1213"/>
        <end position="1223"/>
    </location>
</feature>
<dbReference type="Proteomes" id="UP001293593">
    <property type="component" value="Unassembled WGS sequence"/>
</dbReference>
<feature type="compositionally biased region" description="Basic and acidic residues" evidence="2">
    <location>
        <begin position="1188"/>
        <end position="1200"/>
    </location>
</feature>
<gene>
    <name evidence="4" type="ORF">QN277_006689</name>
</gene>
<dbReference type="EMBL" id="JAWXYG010000012">
    <property type="protein sequence ID" value="KAK4257045.1"/>
    <property type="molecule type" value="Genomic_DNA"/>
</dbReference>
<feature type="region of interest" description="Disordered" evidence="2">
    <location>
        <begin position="419"/>
        <end position="615"/>
    </location>
</feature>
<evidence type="ECO:0000313" key="4">
    <source>
        <dbReference type="EMBL" id="KAK4257045.1"/>
    </source>
</evidence>
<feature type="compositionally biased region" description="Polar residues" evidence="2">
    <location>
        <begin position="527"/>
        <end position="538"/>
    </location>
</feature>
<feature type="compositionally biased region" description="Basic and acidic residues" evidence="2">
    <location>
        <begin position="992"/>
        <end position="1009"/>
    </location>
</feature>
<feature type="compositionally biased region" description="Polar residues" evidence="2">
    <location>
        <begin position="1227"/>
        <end position="1251"/>
    </location>
</feature>
<accession>A0AAE1JSX6</accession>
<evidence type="ECO:0000313" key="5">
    <source>
        <dbReference type="Proteomes" id="UP001293593"/>
    </source>
</evidence>
<feature type="compositionally biased region" description="Polar residues" evidence="2">
    <location>
        <begin position="742"/>
        <end position="755"/>
    </location>
</feature>